<dbReference type="KEGG" id="aft:BBF96_00855"/>
<comment type="catalytic activity">
    <reaction evidence="4 6">
        <text>L-aspartyl-tRNA(Asn) + L-glutamine + ATP + H2O = L-asparaginyl-tRNA(Asn) + L-glutamate + ADP + phosphate + 2 H(+)</text>
        <dbReference type="Rhea" id="RHEA:14513"/>
        <dbReference type="Rhea" id="RHEA-COMP:9674"/>
        <dbReference type="Rhea" id="RHEA-COMP:9677"/>
        <dbReference type="ChEBI" id="CHEBI:15377"/>
        <dbReference type="ChEBI" id="CHEBI:15378"/>
        <dbReference type="ChEBI" id="CHEBI:29985"/>
        <dbReference type="ChEBI" id="CHEBI:30616"/>
        <dbReference type="ChEBI" id="CHEBI:43474"/>
        <dbReference type="ChEBI" id="CHEBI:58359"/>
        <dbReference type="ChEBI" id="CHEBI:78515"/>
        <dbReference type="ChEBI" id="CHEBI:78516"/>
        <dbReference type="ChEBI" id="CHEBI:456216"/>
    </reaction>
</comment>
<comment type="catalytic activity">
    <reaction evidence="5 6">
        <text>L-glutamyl-tRNA(Gln) + L-glutamine + ATP + H2O = L-glutaminyl-tRNA(Gln) + L-glutamate + ADP + phosphate + H(+)</text>
        <dbReference type="Rhea" id="RHEA:17521"/>
        <dbReference type="Rhea" id="RHEA-COMP:9681"/>
        <dbReference type="Rhea" id="RHEA-COMP:9684"/>
        <dbReference type="ChEBI" id="CHEBI:15377"/>
        <dbReference type="ChEBI" id="CHEBI:15378"/>
        <dbReference type="ChEBI" id="CHEBI:29985"/>
        <dbReference type="ChEBI" id="CHEBI:30616"/>
        <dbReference type="ChEBI" id="CHEBI:43474"/>
        <dbReference type="ChEBI" id="CHEBI:58359"/>
        <dbReference type="ChEBI" id="CHEBI:78520"/>
        <dbReference type="ChEBI" id="CHEBI:78521"/>
        <dbReference type="ChEBI" id="CHEBI:456216"/>
    </reaction>
</comment>
<dbReference type="AlphaFoldDB" id="A0A3S9SUU9"/>
<accession>A0A3S9SUU9</accession>
<evidence type="ECO:0000313" key="8">
    <source>
        <dbReference type="Proteomes" id="UP000267250"/>
    </source>
</evidence>
<dbReference type="GO" id="GO:0050567">
    <property type="term" value="F:glutaminyl-tRNA synthase (glutamine-hydrolyzing) activity"/>
    <property type="evidence" value="ECO:0007669"/>
    <property type="project" value="UniProtKB-UniRule"/>
</dbReference>
<dbReference type="PANTHER" id="PTHR15004">
    <property type="entry name" value="GLUTAMYL-TRNA(GLN) AMIDOTRANSFERASE SUBUNIT C, MITOCHONDRIAL"/>
    <property type="match status" value="1"/>
</dbReference>
<dbReference type="GO" id="GO:0006412">
    <property type="term" value="P:translation"/>
    <property type="evidence" value="ECO:0007669"/>
    <property type="project" value="UniProtKB-UniRule"/>
</dbReference>
<sequence>MIQRSDVEHVAKLARLKLSDDEIETFTQQLGDILDYVHKLEKIDTENVQPTAHVLPLCNVFREDKVKDSLDREIALSNAPEKEGAYFKTPKILESE</sequence>
<evidence type="ECO:0000256" key="4">
    <source>
        <dbReference type="ARBA" id="ARBA00047380"/>
    </source>
</evidence>
<dbReference type="Gene3D" id="1.10.20.60">
    <property type="entry name" value="Glu-tRNAGln amidotransferase C subunit, N-terminal domain"/>
    <property type="match status" value="1"/>
</dbReference>
<evidence type="ECO:0000256" key="5">
    <source>
        <dbReference type="ARBA" id="ARBA00047913"/>
    </source>
</evidence>
<dbReference type="Proteomes" id="UP000267250">
    <property type="component" value="Chromosome"/>
</dbReference>
<evidence type="ECO:0000256" key="1">
    <source>
        <dbReference type="ARBA" id="ARBA00010757"/>
    </source>
</evidence>
<dbReference type="RefSeq" id="WP_127015394.1">
    <property type="nucleotide sequence ID" value="NZ_CP016379.1"/>
</dbReference>
<proteinExistence type="inferred from homology"/>
<dbReference type="GO" id="GO:0050566">
    <property type="term" value="F:asparaginyl-tRNA synthase (glutamine-hydrolyzing) activity"/>
    <property type="evidence" value="ECO:0007669"/>
    <property type="project" value="RHEA"/>
</dbReference>
<comment type="function">
    <text evidence="3 6">Allows the formation of correctly charged Asn-tRNA(Asn) or Gln-tRNA(Gln) through the transamidation of misacylated Asp-tRNA(Asn) or Glu-tRNA(Gln) in organisms which lack either or both of asparaginyl-tRNA or glutaminyl-tRNA synthetases. The reaction takes place in the presence of glutamine and ATP through an activated phospho-Asp-tRNA(Asn) or phospho-Glu-tRNA(Gln).</text>
</comment>
<reference evidence="7 8" key="1">
    <citation type="submission" date="2016-07" db="EMBL/GenBank/DDBJ databases">
        <title>Genome and transcriptome analysis of iron-reducing fermentative bacteria Anoxybacter fermentans.</title>
        <authorList>
            <person name="Zeng X."/>
            <person name="Shao Z."/>
        </authorList>
    </citation>
    <scope>NUCLEOTIDE SEQUENCE [LARGE SCALE GENOMIC DNA]</scope>
    <source>
        <strain evidence="7 8">DY22613</strain>
    </source>
</reference>
<keyword evidence="8" id="KW-1185">Reference proteome</keyword>
<dbReference type="GO" id="GO:0070681">
    <property type="term" value="P:glutaminyl-tRNAGln biosynthesis via transamidation"/>
    <property type="evidence" value="ECO:0007669"/>
    <property type="project" value="TreeGrafter"/>
</dbReference>
<comment type="subunit">
    <text evidence="2 6">Heterotrimer of A, B and C subunits.</text>
</comment>
<evidence type="ECO:0000256" key="6">
    <source>
        <dbReference type="HAMAP-Rule" id="MF_00122"/>
    </source>
</evidence>
<dbReference type="Pfam" id="PF02686">
    <property type="entry name" value="GatC"/>
    <property type="match status" value="1"/>
</dbReference>
<keyword evidence="6" id="KW-0648">Protein biosynthesis</keyword>
<name>A0A3S9SUU9_9FIRM</name>
<keyword evidence="6" id="KW-0547">Nucleotide-binding</keyword>
<dbReference type="GO" id="GO:0006450">
    <property type="term" value="P:regulation of translational fidelity"/>
    <property type="evidence" value="ECO:0007669"/>
    <property type="project" value="InterPro"/>
</dbReference>
<dbReference type="GO" id="GO:0005524">
    <property type="term" value="F:ATP binding"/>
    <property type="evidence" value="ECO:0007669"/>
    <property type="project" value="UniProtKB-KW"/>
</dbReference>
<dbReference type="InterPro" id="IPR003837">
    <property type="entry name" value="GatC"/>
</dbReference>
<dbReference type="GO" id="GO:0016740">
    <property type="term" value="F:transferase activity"/>
    <property type="evidence" value="ECO:0007669"/>
    <property type="project" value="UniProtKB-KW"/>
</dbReference>
<dbReference type="EMBL" id="CP016379">
    <property type="protein sequence ID" value="AZR72065.1"/>
    <property type="molecule type" value="Genomic_DNA"/>
</dbReference>
<dbReference type="InterPro" id="IPR036113">
    <property type="entry name" value="Asp/Glu-ADT_sf_sub_c"/>
</dbReference>
<dbReference type="SUPFAM" id="SSF141000">
    <property type="entry name" value="Glu-tRNAGln amidotransferase C subunit"/>
    <property type="match status" value="1"/>
</dbReference>
<evidence type="ECO:0000256" key="2">
    <source>
        <dbReference type="ARBA" id="ARBA00011123"/>
    </source>
</evidence>
<keyword evidence="7" id="KW-0808">Transferase</keyword>
<dbReference type="OrthoDB" id="9813938at2"/>
<evidence type="ECO:0000256" key="3">
    <source>
        <dbReference type="ARBA" id="ARBA00024799"/>
    </source>
</evidence>
<protein>
    <recommendedName>
        <fullName evidence="6">Aspartyl/glutamyl-tRNA(Asn/Gln) amidotransferase subunit C</fullName>
        <shortName evidence="6">Asp/Glu-ADT subunit C</shortName>
        <ecNumber evidence="6">6.3.5.-</ecNumber>
    </recommendedName>
</protein>
<keyword evidence="6" id="KW-0436">Ligase</keyword>
<dbReference type="HAMAP" id="MF_00122">
    <property type="entry name" value="GatC"/>
    <property type="match status" value="1"/>
</dbReference>
<dbReference type="NCBIfam" id="TIGR00135">
    <property type="entry name" value="gatC"/>
    <property type="match status" value="1"/>
</dbReference>
<gene>
    <name evidence="6" type="primary">gatC</name>
    <name evidence="7" type="ORF">BBF96_00855</name>
</gene>
<organism evidence="7 8">
    <name type="scientific">Anoxybacter fermentans</name>
    <dbReference type="NCBI Taxonomy" id="1323375"/>
    <lineage>
        <taxon>Bacteria</taxon>
        <taxon>Bacillati</taxon>
        <taxon>Bacillota</taxon>
        <taxon>Clostridia</taxon>
        <taxon>Halanaerobiales</taxon>
        <taxon>Anoxybacter</taxon>
    </lineage>
</organism>
<dbReference type="PANTHER" id="PTHR15004:SF0">
    <property type="entry name" value="GLUTAMYL-TRNA(GLN) AMIDOTRANSFERASE SUBUNIT C, MITOCHONDRIAL"/>
    <property type="match status" value="1"/>
</dbReference>
<comment type="similarity">
    <text evidence="1 6">Belongs to the GatC family.</text>
</comment>
<dbReference type="EC" id="6.3.5.-" evidence="6"/>
<evidence type="ECO:0000313" key="7">
    <source>
        <dbReference type="EMBL" id="AZR72065.1"/>
    </source>
</evidence>
<keyword evidence="6" id="KW-0067">ATP-binding</keyword>